<evidence type="ECO:0000313" key="4">
    <source>
        <dbReference type="Proteomes" id="UP000694892"/>
    </source>
</evidence>
<name>A0A974D811_XENLA</name>
<dbReference type="Gene3D" id="1.25.40.10">
    <property type="entry name" value="Tetratricopeptide repeat domain"/>
    <property type="match status" value="1"/>
</dbReference>
<dbReference type="InterPro" id="IPR011990">
    <property type="entry name" value="TPR-like_helical_dom_sf"/>
</dbReference>
<dbReference type="SMART" id="SM00028">
    <property type="entry name" value="TPR"/>
    <property type="match status" value="2"/>
</dbReference>
<dbReference type="PROSITE" id="PS50005">
    <property type="entry name" value="TPR"/>
    <property type="match status" value="1"/>
</dbReference>
<proteinExistence type="predicted"/>
<reference evidence="4" key="1">
    <citation type="journal article" date="2016" name="Nature">
        <title>Genome evolution in the allotetraploid frog Xenopus laevis.</title>
        <authorList>
            <person name="Session A.M."/>
            <person name="Uno Y."/>
            <person name="Kwon T."/>
            <person name="Chapman J.A."/>
            <person name="Toyoda A."/>
            <person name="Takahashi S."/>
            <person name="Fukui A."/>
            <person name="Hikosaka A."/>
            <person name="Suzuki A."/>
            <person name="Kondo M."/>
            <person name="van Heeringen S.J."/>
            <person name="Quigley I."/>
            <person name="Heinz S."/>
            <person name="Ogino H."/>
            <person name="Ochi H."/>
            <person name="Hellsten U."/>
            <person name="Lyons J.B."/>
            <person name="Simakov O."/>
            <person name="Putnam N."/>
            <person name="Stites J."/>
            <person name="Kuroki Y."/>
            <person name="Tanaka T."/>
            <person name="Michiue T."/>
            <person name="Watanabe M."/>
            <person name="Bogdanovic O."/>
            <person name="Lister R."/>
            <person name="Georgiou G."/>
            <person name="Paranjpe S.S."/>
            <person name="van Kruijsbergen I."/>
            <person name="Shu S."/>
            <person name="Carlson J."/>
            <person name="Kinoshita T."/>
            <person name="Ohta Y."/>
            <person name="Mawaribuchi S."/>
            <person name="Jenkins J."/>
            <person name="Grimwood J."/>
            <person name="Schmutz J."/>
            <person name="Mitros T."/>
            <person name="Mozaffari S.V."/>
            <person name="Suzuki Y."/>
            <person name="Haramoto Y."/>
            <person name="Yamamoto T.S."/>
            <person name="Takagi C."/>
            <person name="Heald R."/>
            <person name="Miller K."/>
            <person name="Haudenschild C."/>
            <person name="Kitzman J."/>
            <person name="Nakayama T."/>
            <person name="Izutsu Y."/>
            <person name="Robert J."/>
            <person name="Fortriede J."/>
            <person name="Burns K."/>
            <person name="Lotay V."/>
            <person name="Karimi K."/>
            <person name="Yasuoka Y."/>
            <person name="Dichmann D.S."/>
            <person name="Flajnik M.F."/>
            <person name="Houston D.W."/>
            <person name="Shendure J."/>
            <person name="DuPasquier L."/>
            <person name="Vize P.D."/>
            <person name="Zorn A.M."/>
            <person name="Ito M."/>
            <person name="Marcotte E.M."/>
            <person name="Wallingford J.B."/>
            <person name="Ito Y."/>
            <person name="Asashima M."/>
            <person name="Ueno N."/>
            <person name="Matsuda Y."/>
            <person name="Veenstra G.J."/>
            <person name="Fujiyama A."/>
            <person name="Harland R.M."/>
            <person name="Taira M."/>
            <person name="Rokhsar D.S."/>
        </authorList>
    </citation>
    <scope>NUCLEOTIDE SEQUENCE [LARGE SCALE GENOMIC DNA]</scope>
    <source>
        <strain evidence="4">J</strain>
    </source>
</reference>
<dbReference type="GO" id="GO:0012505">
    <property type="term" value="C:endomembrane system"/>
    <property type="evidence" value="ECO:0007669"/>
    <property type="project" value="TreeGrafter"/>
</dbReference>
<dbReference type="Pfam" id="PF13181">
    <property type="entry name" value="TPR_8"/>
    <property type="match status" value="1"/>
</dbReference>
<dbReference type="PANTHER" id="PTHR46512:SF2">
    <property type="entry name" value="PEPTIDYLPROLYL ISOMERASE"/>
    <property type="match status" value="1"/>
</dbReference>
<dbReference type="GO" id="GO:0005829">
    <property type="term" value="C:cytosol"/>
    <property type="evidence" value="ECO:0007669"/>
    <property type="project" value="TreeGrafter"/>
</dbReference>
<dbReference type="GO" id="GO:0016020">
    <property type="term" value="C:membrane"/>
    <property type="evidence" value="ECO:0007669"/>
    <property type="project" value="TreeGrafter"/>
</dbReference>
<dbReference type="InterPro" id="IPR050754">
    <property type="entry name" value="FKBP4/5/8-like"/>
</dbReference>
<dbReference type="InterPro" id="IPR019734">
    <property type="entry name" value="TPR_rpt"/>
</dbReference>
<dbReference type="Proteomes" id="UP000694892">
    <property type="component" value="Chromosome 3S"/>
</dbReference>
<sequence>MVMTGLQHEDLQLGHCPDSEEYESMESTPSDQQLKGKLSNIPTVLVEAEPDPQPQYSRELEKQLQRTPSFGKSVKFLLPPITIEDNAVEDVLGCKIFNFKQLFFSDEWTDITDPLSSEEEEEICEHRIKCLNNLAATQLKLHHFDDVLNSCNAVLEMDQDNAKALHRKGKMLSDRGQYEEAMPILKQALQLEPTTKAIHAELSKLVRRQRGQPEVNKSPIRAKSNAHLKLREYLNPLIHHSTKKSFSHQMLIICAFVAAVLSFVTRNKDTGTQGLLAGKPLL</sequence>
<protein>
    <submittedName>
        <fullName evidence="3">Uncharacterized protein</fullName>
    </submittedName>
</protein>
<organism evidence="3 4">
    <name type="scientific">Xenopus laevis</name>
    <name type="common">African clawed frog</name>
    <dbReference type="NCBI Taxonomy" id="8355"/>
    <lineage>
        <taxon>Eukaryota</taxon>
        <taxon>Metazoa</taxon>
        <taxon>Chordata</taxon>
        <taxon>Craniata</taxon>
        <taxon>Vertebrata</taxon>
        <taxon>Euteleostomi</taxon>
        <taxon>Amphibia</taxon>
        <taxon>Batrachia</taxon>
        <taxon>Anura</taxon>
        <taxon>Pipoidea</taxon>
        <taxon>Pipidae</taxon>
        <taxon>Xenopodinae</taxon>
        <taxon>Xenopus</taxon>
        <taxon>Xenopus</taxon>
    </lineage>
</organism>
<dbReference type="GO" id="GO:0005740">
    <property type="term" value="C:mitochondrial envelope"/>
    <property type="evidence" value="ECO:0007669"/>
    <property type="project" value="TreeGrafter"/>
</dbReference>
<evidence type="ECO:0000256" key="2">
    <source>
        <dbReference type="SAM" id="MobiDB-lite"/>
    </source>
</evidence>
<accession>A0A974D811</accession>
<dbReference type="EMBL" id="CM004471">
    <property type="protein sequence ID" value="OCT86863.1"/>
    <property type="molecule type" value="Genomic_DNA"/>
</dbReference>
<dbReference type="PANTHER" id="PTHR46512">
    <property type="entry name" value="PEPTIDYLPROLYL ISOMERASE"/>
    <property type="match status" value="1"/>
</dbReference>
<dbReference type="AlphaFoldDB" id="A0A974D811"/>
<gene>
    <name evidence="3" type="ORF">XELAEV_18020553mg</name>
</gene>
<dbReference type="SUPFAM" id="SSF48452">
    <property type="entry name" value="TPR-like"/>
    <property type="match status" value="1"/>
</dbReference>
<dbReference type="PROSITE" id="PS50293">
    <property type="entry name" value="TPR_REGION"/>
    <property type="match status" value="1"/>
</dbReference>
<evidence type="ECO:0000256" key="1">
    <source>
        <dbReference type="PROSITE-ProRule" id="PRU00339"/>
    </source>
</evidence>
<evidence type="ECO:0000313" key="3">
    <source>
        <dbReference type="EMBL" id="OCT86863.1"/>
    </source>
</evidence>
<feature type="region of interest" description="Disordered" evidence="2">
    <location>
        <begin position="1"/>
        <end position="35"/>
    </location>
</feature>
<keyword evidence="1" id="KW-0802">TPR repeat</keyword>
<dbReference type="GO" id="GO:0044183">
    <property type="term" value="F:protein folding chaperone"/>
    <property type="evidence" value="ECO:0007669"/>
    <property type="project" value="TreeGrafter"/>
</dbReference>
<dbReference type="GO" id="GO:0043066">
    <property type="term" value="P:negative regulation of apoptotic process"/>
    <property type="evidence" value="ECO:0007669"/>
    <property type="project" value="TreeGrafter"/>
</dbReference>
<feature type="repeat" description="TPR" evidence="1">
    <location>
        <begin position="162"/>
        <end position="195"/>
    </location>
</feature>